<dbReference type="Proteomes" id="UP001057402">
    <property type="component" value="Chromosome 3"/>
</dbReference>
<organism evidence="1 2">
    <name type="scientific">Melastoma candidum</name>
    <dbReference type="NCBI Taxonomy" id="119954"/>
    <lineage>
        <taxon>Eukaryota</taxon>
        <taxon>Viridiplantae</taxon>
        <taxon>Streptophyta</taxon>
        <taxon>Embryophyta</taxon>
        <taxon>Tracheophyta</taxon>
        <taxon>Spermatophyta</taxon>
        <taxon>Magnoliopsida</taxon>
        <taxon>eudicotyledons</taxon>
        <taxon>Gunneridae</taxon>
        <taxon>Pentapetalae</taxon>
        <taxon>rosids</taxon>
        <taxon>malvids</taxon>
        <taxon>Myrtales</taxon>
        <taxon>Melastomataceae</taxon>
        <taxon>Melastomatoideae</taxon>
        <taxon>Melastomateae</taxon>
        <taxon>Melastoma</taxon>
    </lineage>
</organism>
<protein>
    <submittedName>
        <fullName evidence="1">Uncharacterized protein</fullName>
    </submittedName>
</protein>
<reference evidence="2" key="1">
    <citation type="journal article" date="2023" name="Front. Plant Sci.">
        <title>Chromosomal-level genome assembly of Melastoma candidum provides insights into trichome evolution.</title>
        <authorList>
            <person name="Zhong Y."/>
            <person name="Wu W."/>
            <person name="Sun C."/>
            <person name="Zou P."/>
            <person name="Liu Y."/>
            <person name="Dai S."/>
            <person name="Zhou R."/>
        </authorList>
    </citation>
    <scope>NUCLEOTIDE SEQUENCE [LARGE SCALE GENOMIC DNA]</scope>
</reference>
<gene>
    <name evidence="1" type="ORF">MLD38_007143</name>
</gene>
<proteinExistence type="predicted"/>
<keyword evidence="2" id="KW-1185">Reference proteome</keyword>
<accession>A0ACB9RQ50</accession>
<evidence type="ECO:0000313" key="2">
    <source>
        <dbReference type="Proteomes" id="UP001057402"/>
    </source>
</evidence>
<comment type="caution">
    <text evidence="1">The sequence shown here is derived from an EMBL/GenBank/DDBJ whole genome shotgun (WGS) entry which is preliminary data.</text>
</comment>
<name>A0ACB9RQ50_9MYRT</name>
<dbReference type="EMBL" id="CM042882">
    <property type="protein sequence ID" value="KAI4381025.1"/>
    <property type="molecule type" value="Genomic_DNA"/>
</dbReference>
<sequence length="401" mass="43450">MDDSDSAPVSPKDEGDPPPANLCSPAEDDDDDDGVDIVPSKPSPSSPPSPSPSPSSPSPSPSPPTAVPSNGRISVCLPSQMEHNRSPPSPVREPAPLQVLALAVPSQSSFPGGPNFSSGGGVGGREDFWTESATEVLIDAWAERYVGLSKGSLKQNNWKEVAEIVNGAEDRSKTPRSDMQCKNRIDTVKKKYKNEKARVVAGGGPSRWKFFEKMDRLLGHLDPNPVAPAPRTKSGKGLDKAWTAVKGPRSKPKSKKRGWASGWESDGDGNDNDEVDDEAEDLNMLPPLPPSLHGKILGRKAKGTNGRQNGLIGGDALLELTKAIESFGEVYEKTERAKLREVVEMEKQRMKFAKEMEVQRMQFFMKTQVEIAKHGRKKSRRSDHSGNRNATEDRKGGGDAD</sequence>
<evidence type="ECO:0000313" key="1">
    <source>
        <dbReference type="EMBL" id="KAI4381025.1"/>
    </source>
</evidence>